<keyword evidence="14" id="KW-1185">Reference proteome</keyword>
<evidence type="ECO:0000256" key="8">
    <source>
        <dbReference type="ARBA" id="ARBA00022970"/>
    </source>
</evidence>
<comment type="similarity">
    <text evidence="2">Belongs to the ABC transporter superfamily.</text>
</comment>
<dbReference type="InterPro" id="IPR043428">
    <property type="entry name" value="LivM-like"/>
</dbReference>
<comment type="subcellular location">
    <subcellularLocation>
        <location evidence="1">Cell membrane</location>
        <topology evidence="1">Multi-pass membrane protein</topology>
    </subcellularLocation>
</comment>
<dbReference type="InterPro" id="IPR001851">
    <property type="entry name" value="ABC_transp_permease"/>
</dbReference>
<dbReference type="RefSeq" id="WP_361703809.1">
    <property type="nucleotide sequence ID" value="NZ_JBEZVE010000010.1"/>
</dbReference>
<dbReference type="InterPro" id="IPR052156">
    <property type="entry name" value="BCAA_Transport_ATP-bd_LivF"/>
</dbReference>
<evidence type="ECO:0000256" key="4">
    <source>
        <dbReference type="ARBA" id="ARBA00022475"/>
    </source>
</evidence>
<feature type="transmembrane region" description="Helical" evidence="11">
    <location>
        <begin position="215"/>
        <end position="239"/>
    </location>
</feature>
<feature type="transmembrane region" description="Helical" evidence="11">
    <location>
        <begin position="245"/>
        <end position="273"/>
    </location>
</feature>
<name>A0ABV2ZK77_9ACTN</name>
<feature type="transmembrane region" description="Helical" evidence="11">
    <location>
        <begin position="167"/>
        <end position="188"/>
    </location>
</feature>
<evidence type="ECO:0000256" key="5">
    <source>
        <dbReference type="ARBA" id="ARBA00022692"/>
    </source>
</evidence>
<dbReference type="PANTHER" id="PTHR43820">
    <property type="entry name" value="HIGH-AFFINITY BRANCHED-CHAIN AMINO ACID TRANSPORT ATP-BINDING PROTEIN LIVF"/>
    <property type="match status" value="1"/>
</dbReference>
<dbReference type="PROSITE" id="PS00211">
    <property type="entry name" value="ABC_TRANSPORTER_1"/>
    <property type="match status" value="1"/>
</dbReference>
<dbReference type="InterPro" id="IPR027417">
    <property type="entry name" value="P-loop_NTPase"/>
</dbReference>
<keyword evidence="7 13" id="KW-0067">ATP-binding</keyword>
<evidence type="ECO:0000256" key="9">
    <source>
        <dbReference type="ARBA" id="ARBA00022989"/>
    </source>
</evidence>
<dbReference type="CDD" id="cd06581">
    <property type="entry name" value="TM_PBP1_LivM_like"/>
    <property type="match status" value="1"/>
</dbReference>
<evidence type="ECO:0000256" key="1">
    <source>
        <dbReference type="ARBA" id="ARBA00004651"/>
    </source>
</evidence>
<dbReference type="Pfam" id="PF02653">
    <property type="entry name" value="BPD_transp_2"/>
    <property type="match status" value="1"/>
</dbReference>
<dbReference type="PANTHER" id="PTHR43820:SF4">
    <property type="entry name" value="HIGH-AFFINITY BRANCHED-CHAIN AMINO ACID TRANSPORT ATP-BINDING PROTEIN LIVF"/>
    <property type="match status" value="1"/>
</dbReference>
<protein>
    <submittedName>
        <fullName evidence="13">ATP-binding cassette domain-containing protein</fullName>
    </submittedName>
</protein>
<organism evidence="13 14">
    <name type="scientific">Streptomyces sp. 900129855</name>
    <dbReference type="NCBI Taxonomy" id="3155129"/>
    <lineage>
        <taxon>Bacteria</taxon>
        <taxon>Bacillati</taxon>
        <taxon>Actinomycetota</taxon>
        <taxon>Actinomycetes</taxon>
        <taxon>Kitasatosporales</taxon>
        <taxon>Streptomycetaceae</taxon>
        <taxon>Streptomyces</taxon>
    </lineage>
</organism>
<evidence type="ECO:0000256" key="6">
    <source>
        <dbReference type="ARBA" id="ARBA00022741"/>
    </source>
</evidence>
<evidence type="ECO:0000313" key="14">
    <source>
        <dbReference type="Proteomes" id="UP001550739"/>
    </source>
</evidence>
<feature type="transmembrane region" description="Helical" evidence="11">
    <location>
        <begin position="36"/>
        <end position="55"/>
    </location>
</feature>
<keyword evidence="10 11" id="KW-0472">Membrane</keyword>
<dbReference type="Gene3D" id="3.40.50.300">
    <property type="entry name" value="P-loop containing nucleotide triphosphate hydrolases"/>
    <property type="match status" value="2"/>
</dbReference>
<comment type="caution">
    <text evidence="13">The sequence shown here is derived from an EMBL/GenBank/DDBJ whole genome shotgun (WGS) entry which is preliminary data.</text>
</comment>
<dbReference type="EMBL" id="JBEZVE010000010">
    <property type="protein sequence ID" value="MEU3782900.1"/>
    <property type="molecule type" value="Genomic_DNA"/>
</dbReference>
<dbReference type="InterPro" id="IPR003593">
    <property type="entry name" value="AAA+_ATPase"/>
</dbReference>
<gene>
    <name evidence="13" type="ORF">AB0E89_20495</name>
</gene>
<dbReference type="GO" id="GO:0005524">
    <property type="term" value="F:ATP binding"/>
    <property type="evidence" value="ECO:0007669"/>
    <property type="project" value="UniProtKB-KW"/>
</dbReference>
<evidence type="ECO:0000259" key="12">
    <source>
        <dbReference type="PROSITE" id="PS50893"/>
    </source>
</evidence>
<dbReference type="SUPFAM" id="SSF52540">
    <property type="entry name" value="P-loop containing nucleoside triphosphate hydrolases"/>
    <property type="match status" value="2"/>
</dbReference>
<evidence type="ECO:0000256" key="7">
    <source>
        <dbReference type="ARBA" id="ARBA00022840"/>
    </source>
</evidence>
<feature type="transmembrane region" description="Helical" evidence="11">
    <location>
        <begin position="84"/>
        <end position="106"/>
    </location>
</feature>
<dbReference type="PROSITE" id="PS50893">
    <property type="entry name" value="ABC_TRANSPORTER_2"/>
    <property type="match status" value="2"/>
</dbReference>
<evidence type="ECO:0000256" key="3">
    <source>
        <dbReference type="ARBA" id="ARBA00022448"/>
    </source>
</evidence>
<evidence type="ECO:0000256" key="10">
    <source>
        <dbReference type="ARBA" id="ARBA00023136"/>
    </source>
</evidence>
<feature type="transmembrane region" description="Helical" evidence="11">
    <location>
        <begin position="293"/>
        <end position="311"/>
    </location>
</feature>
<keyword evidence="3" id="KW-0813">Transport</keyword>
<feature type="transmembrane region" description="Helical" evidence="11">
    <location>
        <begin position="60"/>
        <end position="78"/>
    </location>
</feature>
<evidence type="ECO:0000313" key="13">
    <source>
        <dbReference type="EMBL" id="MEU3782900.1"/>
    </source>
</evidence>
<dbReference type="InterPro" id="IPR003439">
    <property type="entry name" value="ABC_transporter-like_ATP-bd"/>
</dbReference>
<dbReference type="Proteomes" id="UP001550739">
    <property type="component" value="Unassembled WGS sequence"/>
</dbReference>
<feature type="transmembrane region" description="Helical" evidence="11">
    <location>
        <begin position="113"/>
        <end position="131"/>
    </location>
</feature>
<dbReference type="Pfam" id="PF00005">
    <property type="entry name" value="ABC_tran"/>
    <property type="match status" value="2"/>
</dbReference>
<feature type="domain" description="ABC transporter" evidence="12">
    <location>
        <begin position="610"/>
        <end position="832"/>
    </location>
</feature>
<evidence type="ECO:0000256" key="2">
    <source>
        <dbReference type="ARBA" id="ARBA00005417"/>
    </source>
</evidence>
<proteinExistence type="inferred from homology"/>
<dbReference type="SMART" id="SM00382">
    <property type="entry name" value="AAA"/>
    <property type="match status" value="2"/>
</dbReference>
<accession>A0ABV2ZK77</accession>
<dbReference type="InterPro" id="IPR032823">
    <property type="entry name" value="BCA_ABC_TP_C"/>
</dbReference>
<keyword evidence="6" id="KW-0547">Nucleotide-binding</keyword>
<dbReference type="InterPro" id="IPR017871">
    <property type="entry name" value="ABC_transporter-like_CS"/>
</dbReference>
<keyword evidence="8" id="KW-0029">Amino-acid transport</keyword>
<dbReference type="Pfam" id="PF12399">
    <property type="entry name" value="BCA_ABC_TP_C"/>
    <property type="match status" value="1"/>
</dbReference>
<keyword evidence="4" id="KW-1003">Cell membrane</keyword>
<reference evidence="13 14" key="1">
    <citation type="submission" date="2024-06" db="EMBL/GenBank/DDBJ databases">
        <title>The Natural Products Discovery Center: Release of the First 8490 Sequenced Strains for Exploring Actinobacteria Biosynthetic Diversity.</title>
        <authorList>
            <person name="Kalkreuter E."/>
            <person name="Kautsar S.A."/>
            <person name="Yang D."/>
            <person name="Bader C.D."/>
            <person name="Teijaro C.N."/>
            <person name="Fluegel L."/>
            <person name="Davis C.M."/>
            <person name="Simpson J.R."/>
            <person name="Lauterbach L."/>
            <person name="Steele A.D."/>
            <person name="Gui C."/>
            <person name="Meng S."/>
            <person name="Li G."/>
            <person name="Viehrig K."/>
            <person name="Ye F."/>
            <person name="Su P."/>
            <person name="Kiefer A.F."/>
            <person name="Nichols A."/>
            <person name="Cepeda A.J."/>
            <person name="Yan W."/>
            <person name="Fan B."/>
            <person name="Jiang Y."/>
            <person name="Adhikari A."/>
            <person name="Zheng C.-J."/>
            <person name="Schuster L."/>
            <person name="Cowan T.M."/>
            <person name="Smanski M.J."/>
            <person name="Chevrette M.G."/>
            <person name="De Carvalho L.P.S."/>
            <person name="Shen B."/>
        </authorList>
    </citation>
    <scope>NUCLEOTIDE SEQUENCE [LARGE SCALE GENOMIC DNA]</scope>
    <source>
        <strain evidence="13 14">NPDC033843</strain>
    </source>
</reference>
<feature type="domain" description="ABC transporter" evidence="12">
    <location>
        <begin position="362"/>
        <end position="593"/>
    </location>
</feature>
<sequence>MVFNRSLLARAALGPAAGAVLMAFMASGAIPAYQMYSVGLAAVYTIVVLSVGLLAGWSGIWSVGHPAFFAIGAYFAAYGSGHDWPLEAVALGAVAAGGALGAFMGYAGARFSVLYIALLTLAFTTVTLELINRWSSVTGGDQGVPVIELRSALGLGTLTGGGTDAQYLAVGAAAVILALAVPAAASGLRMRLVAAKSHPLAARTIGIAPEAQSSLSFAVSGACTCFAGVLLGLITGFVSPDPFSLTLGISLIAACVLGGVGTVLGAVAGGVYLTWNPSLSSAVGLPQPVVQGLVLIGVLLFLPGGVVPFLARPVRSLARRVLRERDAEVPLPLPLSTPAEASAELTAVQPASAATGEGPVLLELEHVSVSYGGLKALSDASLTLRQNEILAVIGPNGAGKTTLLNALSGLTGNGRVTGSADFAGRPLLNARATARRRLGIGRTFQHAEVFSELTVAENVLCTRRRVTAKDRADVARLLHSVGLADMAQRRPGELPFGLQKRLDLARAMAGEPKLLVLDEPFGGLDASERALLARHIRRLHADGTAVVVIDHVLDDLFSVAHRVLAFDFGRTIGDGTPDTVLDDPRVRSSYLGTVDGRTRPPEQVGDRSMIRLHGVGHAYGGVVALRDVDLDVRQGAVLGIAGANGAGKSTLAGILHGSLTPARGDRETSGVVRTSLAPEGRALFQTLSLRENLEVAAYAAGITGAPLRERLEETVQWLPPRLRDRLSASAGGLSGGEQQMLAIARALIVGPDVLIVDEPALGLAPALVDEVYDRLARLAHDGLTVVLLEQLLSRAMSVCHEVTVLHEGVVAAHGRPGDPAFAALAEAAYFSGGLEAAATTTAASARISPVN</sequence>
<evidence type="ECO:0000256" key="11">
    <source>
        <dbReference type="SAM" id="Phobius"/>
    </source>
</evidence>
<keyword evidence="5 11" id="KW-0812">Transmembrane</keyword>
<keyword evidence="9 11" id="KW-1133">Transmembrane helix</keyword>
<feature type="transmembrane region" description="Helical" evidence="11">
    <location>
        <begin position="7"/>
        <end position="30"/>
    </location>
</feature>